<gene>
    <name evidence="4" type="ORF">HAX54_048178</name>
</gene>
<keyword evidence="1" id="KW-0001">2Fe-2S</keyword>
<dbReference type="InterPro" id="IPR006058">
    <property type="entry name" value="2Fe2S_fd_BS"/>
</dbReference>
<proteinExistence type="predicted"/>
<comment type="caution">
    <text evidence="4">The sequence shown here is derived from an EMBL/GenBank/DDBJ whole genome shotgun (WGS) entry which is preliminary data.</text>
</comment>
<evidence type="ECO:0000313" key="4">
    <source>
        <dbReference type="EMBL" id="MCD7462289.1"/>
    </source>
</evidence>
<evidence type="ECO:0000256" key="1">
    <source>
        <dbReference type="ARBA" id="ARBA00022714"/>
    </source>
</evidence>
<dbReference type="EMBL" id="JACEIK010000791">
    <property type="protein sequence ID" value="MCD7462289.1"/>
    <property type="molecule type" value="Genomic_DNA"/>
</dbReference>
<keyword evidence="1" id="KW-0408">Iron</keyword>
<reference evidence="4 5" key="1">
    <citation type="journal article" date="2021" name="BMC Genomics">
        <title>Datura genome reveals duplications of psychoactive alkaloid biosynthetic genes and high mutation rate following tissue culture.</title>
        <authorList>
            <person name="Rajewski A."/>
            <person name="Carter-House D."/>
            <person name="Stajich J."/>
            <person name="Litt A."/>
        </authorList>
    </citation>
    <scope>NUCLEOTIDE SEQUENCE [LARGE SCALE GENOMIC DNA]</scope>
    <source>
        <strain evidence="4">AR-01</strain>
    </source>
</reference>
<keyword evidence="5" id="KW-1185">Reference proteome</keyword>
<keyword evidence="2" id="KW-0411">Iron-sulfur</keyword>
<organism evidence="4 5">
    <name type="scientific">Datura stramonium</name>
    <name type="common">Jimsonweed</name>
    <name type="synonym">Common thornapple</name>
    <dbReference type="NCBI Taxonomy" id="4076"/>
    <lineage>
        <taxon>Eukaryota</taxon>
        <taxon>Viridiplantae</taxon>
        <taxon>Streptophyta</taxon>
        <taxon>Embryophyta</taxon>
        <taxon>Tracheophyta</taxon>
        <taxon>Spermatophyta</taxon>
        <taxon>Magnoliopsida</taxon>
        <taxon>eudicotyledons</taxon>
        <taxon>Gunneridae</taxon>
        <taxon>Pentapetalae</taxon>
        <taxon>asterids</taxon>
        <taxon>lamiids</taxon>
        <taxon>Solanales</taxon>
        <taxon>Solanaceae</taxon>
        <taxon>Solanoideae</taxon>
        <taxon>Datureae</taxon>
        <taxon>Datura</taxon>
    </lineage>
</organism>
<dbReference type="Proteomes" id="UP000823775">
    <property type="component" value="Unassembled WGS sequence"/>
</dbReference>
<accession>A0ABS8SU29</accession>
<evidence type="ECO:0000256" key="2">
    <source>
        <dbReference type="ARBA" id="ARBA00023014"/>
    </source>
</evidence>
<sequence length="78" mass="8353">MGGLPLTRVLCLQASCTSCGNASVLPLENGFSDSLSMLNSEKAVEELIQQPISSWDCDHLIGVCRGFENCREGTKTSC</sequence>
<evidence type="ECO:0000256" key="3">
    <source>
        <dbReference type="ARBA" id="ARBA00034078"/>
    </source>
</evidence>
<keyword evidence="1" id="KW-0479">Metal-binding</keyword>
<protein>
    <submittedName>
        <fullName evidence="4">Uncharacterized protein</fullName>
    </submittedName>
</protein>
<name>A0ABS8SU29_DATST</name>
<evidence type="ECO:0000313" key="5">
    <source>
        <dbReference type="Proteomes" id="UP000823775"/>
    </source>
</evidence>
<dbReference type="PROSITE" id="PS00197">
    <property type="entry name" value="2FE2S_FER_1"/>
    <property type="match status" value="1"/>
</dbReference>
<comment type="cofactor">
    <cofactor evidence="3">
        <name>[2Fe-2S] cluster</name>
        <dbReference type="ChEBI" id="CHEBI:190135"/>
    </cofactor>
</comment>